<sequence length="226" mass="26276">MADELKLHGTWASPFSCRVVWALKLKGIPFEYVEEDLFNKSASLLQYNPVHRKVPVLVHDGKPLCESMIIIEYLDEIWPQNPLLPTNPYDRELARFWVKFVEDKLIPAMAKLFFYSVQEAEKAVKELQEILETMEEHGLGERKFYHADKVGIVEIACASIVYWLQIIQDVIGVKLFESHKFPGLHAWIENFKQVPVIQENLPDRDEMFAYIKARREKFVPSASINA</sequence>
<dbReference type="EMBL" id="CM051396">
    <property type="protein sequence ID" value="KAJ4722862.1"/>
    <property type="molecule type" value="Genomic_DNA"/>
</dbReference>
<evidence type="ECO:0000313" key="2">
    <source>
        <dbReference type="Proteomes" id="UP001164539"/>
    </source>
</evidence>
<keyword evidence="2" id="KW-1185">Reference proteome</keyword>
<accession>A0ACC1YHH9</accession>
<protein>
    <submittedName>
        <fullName evidence="1">Glutathione s-transferase</fullName>
    </submittedName>
</protein>
<dbReference type="Proteomes" id="UP001164539">
    <property type="component" value="Chromosome 3"/>
</dbReference>
<comment type="caution">
    <text evidence="1">The sequence shown here is derived from an EMBL/GenBank/DDBJ whole genome shotgun (WGS) entry which is preliminary data.</text>
</comment>
<organism evidence="1 2">
    <name type="scientific">Melia azedarach</name>
    <name type="common">Chinaberry tree</name>
    <dbReference type="NCBI Taxonomy" id="155640"/>
    <lineage>
        <taxon>Eukaryota</taxon>
        <taxon>Viridiplantae</taxon>
        <taxon>Streptophyta</taxon>
        <taxon>Embryophyta</taxon>
        <taxon>Tracheophyta</taxon>
        <taxon>Spermatophyta</taxon>
        <taxon>Magnoliopsida</taxon>
        <taxon>eudicotyledons</taxon>
        <taxon>Gunneridae</taxon>
        <taxon>Pentapetalae</taxon>
        <taxon>rosids</taxon>
        <taxon>malvids</taxon>
        <taxon>Sapindales</taxon>
        <taxon>Meliaceae</taxon>
        <taxon>Melia</taxon>
    </lineage>
</organism>
<reference evidence="1 2" key="1">
    <citation type="journal article" date="2023" name="Science">
        <title>Complex scaffold remodeling in plant triterpene biosynthesis.</title>
        <authorList>
            <person name="De La Pena R."/>
            <person name="Hodgson H."/>
            <person name="Liu J.C."/>
            <person name="Stephenson M.J."/>
            <person name="Martin A.C."/>
            <person name="Owen C."/>
            <person name="Harkess A."/>
            <person name="Leebens-Mack J."/>
            <person name="Jimenez L.E."/>
            <person name="Osbourn A."/>
            <person name="Sattely E.S."/>
        </authorList>
    </citation>
    <scope>NUCLEOTIDE SEQUENCE [LARGE SCALE GENOMIC DNA]</scope>
    <source>
        <strain evidence="2">cv. JPN11</strain>
        <tissue evidence="1">Leaf</tissue>
    </source>
</reference>
<proteinExistence type="predicted"/>
<gene>
    <name evidence="1" type="ORF">OWV82_006299</name>
</gene>
<name>A0ACC1YHH9_MELAZ</name>
<evidence type="ECO:0000313" key="1">
    <source>
        <dbReference type="EMBL" id="KAJ4722862.1"/>
    </source>
</evidence>